<name>A0A7R9MJB4_9ACAR</name>
<feature type="non-terminal residue" evidence="6">
    <location>
        <position position="155"/>
    </location>
</feature>
<dbReference type="InterPro" id="IPR009003">
    <property type="entry name" value="Peptidase_S1_PA"/>
</dbReference>
<sequence>SPATYLSIRYGSINLESGGQVVDVIEAVAHPSYSDWTLDNDIALIRTKTPITLDSSTASVIALPEQDSDVASGQSVTITGWGYTTESGQLAPILQKISIPVVDRNGDSGGPVVANGVLVGAVSWGYEQTCAQPDTYGVYTRIAKFRDWIKIKTLI</sequence>
<dbReference type="AlphaFoldDB" id="A0A7R9MJB4"/>
<protein>
    <recommendedName>
        <fullName evidence="5">Peptidase S1 domain-containing protein</fullName>
    </recommendedName>
</protein>
<reference evidence="6" key="1">
    <citation type="submission" date="2020-11" db="EMBL/GenBank/DDBJ databases">
        <authorList>
            <person name="Tran Van P."/>
        </authorList>
    </citation>
    <scope>NUCLEOTIDE SEQUENCE</scope>
</reference>
<keyword evidence="1" id="KW-0645">Protease</keyword>
<dbReference type="InterPro" id="IPR050430">
    <property type="entry name" value="Peptidase_S1"/>
</dbReference>
<dbReference type="SUPFAM" id="SSF50494">
    <property type="entry name" value="Trypsin-like serine proteases"/>
    <property type="match status" value="1"/>
</dbReference>
<feature type="non-terminal residue" evidence="6">
    <location>
        <position position="1"/>
    </location>
</feature>
<evidence type="ECO:0000313" key="6">
    <source>
        <dbReference type="EMBL" id="CAD7661300.1"/>
    </source>
</evidence>
<evidence type="ECO:0000256" key="2">
    <source>
        <dbReference type="ARBA" id="ARBA00022801"/>
    </source>
</evidence>
<dbReference type="Gene3D" id="2.40.10.10">
    <property type="entry name" value="Trypsin-like serine proteases"/>
    <property type="match status" value="3"/>
</dbReference>
<dbReference type="EMBL" id="OC937992">
    <property type="protein sequence ID" value="CAD7661300.1"/>
    <property type="molecule type" value="Genomic_DNA"/>
</dbReference>
<dbReference type="GO" id="GO:0006508">
    <property type="term" value="P:proteolysis"/>
    <property type="evidence" value="ECO:0007669"/>
    <property type="project" value="UniProtKB-KW"/>
</dbReference>
<evidence type="ECO:0000256" key="3">
    <source>
        <dbReference type="ARBA" id="ARBA00022825"/>
    </source>
</evidence>
<dbReference type="GO" id="GO:0004252">
    <property type="term" value="F:serine-type endopeptidase activity"/>
    <property type="evidence" value="ECO:0007669"/>
    <property type="project" value="InterPro"/>
</dbReference>
<dbReference type="PANTHER" id="PTHR24276:SF98">
    <property type="entry name" value="FI18310P1-RELATED"/>
    <property type="match status" value="1"/>
</dbReference>
<dbReference type="PROSITE" id="PS50240">
    <property type="entry name" value="TRYPSIN_DOM"/>
    <property type="match status" value="1"/>
</dbReference>
<dbReference type="Pfam" id="PF00089">
    <property type="entry name" value="Trypsin"/>
    <property type="match status" value="2"/>
</dbReference>
<dbReference type="InterPro" id="IPR001254">
    <property type="entry name" value="Trypsin_dom"/>
</dbReference>
<accession>A0A7R9MJB4</accession>
<evidence type="ECO:0000313" key="7">
    <source>
        <dbReference type="Proteomes" id="UP000728032"/>
    </source>
</evidence>
<keyword evidence="7" id="KW-1185">Reference proteome</keyword>
<keyword evidence="3" id="KW-0720">Serine protease</keyword>
<keyword evidence="4" id="KW-1015">Disulfide bond</keyword>
<feature type="domain" description="Peptidase S1" evidence="5">
    <location>
        <begin position="1"/>
        <end position="154"/>
    </location>
</feature>
<dbReference type="InterPro" id="IPR043504">
    <property type="entry name" value="Peptidase_S1_PA_chymotrypsin"/>
</dbReference>
<dbReference type="EMBL" id="CAJPVJ010023167">
    <property type="protein sequence ID" value="CAG2178436.1"/>
    <property type="molecule type" value="Genomic_DNA"/>
</dbReference>
<keyword evidence="2" id="KW-0378">Hydrolase</keyword>
<dbReference type="Proteomes" id="UP000728032">
    <property type="component" value="Unassembled WGS sequence"/>
</dbReference>
<organism evidence="6">
    <name type="scientific">Oppiella nova</name>
    <dbReference type="NCBI Taxonomy" id="334625"/>
    <lineage>
        <taxon>Eukaryota</taxon>
        <taxon>Metazoa</taxon>
        <taxon>Ecdysozoa</taxon>
        <taxon>Arthropoda</taxon>
        <taxon>Chelicerata</taxon>
        <taxon>Arachnida</taxon>
        <taxon>Acari</taxon>
        <taxon>Acariformes</taxon>
        <taxon>Sarcoptiformes</taxon>
        <taxon>Oribatida</taxon>
        <taxon>Brachypylina</taxon>
        <taxon>Oppioidea</taxon>
        <taxon>Oppiidae</taxon>
        <taxon>Oppiella</taxon>
    </lineage>
</organism>
<evidence type="ECO:0000256" key="1">
    <source>
        <dbReference type="ARBA" id="ARBA00022670"/>
    </source>
</evidence>
<dbReference type="PANTHER" id="PTHR24276">
    <property type="entry name" value="POLYSERASE-RELATED"/>
    <property type="match status" value="1"/>
</dbReference>
<dbReference type="SMART" id="SM00020">
    <property type="entry name" value="Tryp_SPc"/>
    <property type="match status" value="1"/>
</dbReference>
<dbReference type="CDD" id="cd00190">
    <property type="entry name" value="Tryp_SPc"/>
    <property type="match status" value="1"/>
</dbReference>
<gene>
    <name evidence="6" type="ORF">ONB1V03_LOCUS17861</name>
</gene>
<evidence type="ECO:0000256" key="4">
    <source>
        <dbReference type="ARBA" id="ARBA00023157"/>
    </source>
</evidence>
<dbReference type="OrthoDB" id="10002959at2759"/>
<evidence type="ECO:0000259" key="5">
    <source>
        <dbReference type="PROSITE" id="PS50240"/>
    </source>
</evidence>
<proteinExistence type="predicted"/>